<accession>A0A6L6G8M5</accession>
<organism evidence="1 2">
    <name type="scientific">Streptococcus uberis</name>
    <dbReference type="NCBI Taxonomy" id="1349"/>
    <lineage>
        <taxon>Bacteria</taxon>
        <taxon>Bacillati</taxon>
        <taxon>Bacillota</taxon>
        <taxon>Bacilli</taxon>
        <taxon>Lactobacillales</taxon>
        <taxon>Streptococcaceae</taxon>
        <taxon>Streptococcus</taxon>
    </lineage>
</organism>
<dbReference type="AlphaFoldDB" id="A0A6L6G8M5"/>
<dbReference type="InterPro" id="IPR038666">
    <property type="entry name" value="SSP1_head-tail_sf"/>
</dbReference>
<evidence type="ECO:0000313" key="2">
    <source>
        <dbReference type="Proteomes" id="UP000483839"/>
    </source>
</evidence>
<sequence>MITRKMNQRITFFSLSGGQNEDGEVLDAVRKDLYTCWTEVLKTQLRDFKLQASQSLQNSKSSKVFLIRYNPKIEIDNTMYIDFKGQSYSIAKVEPDEASKDMTMIEAVRVS</sequence>
<dbReference type="RefSeq" id="WP_154617542.1">
    <property type="nucleotide sequence ID" value="NZ_WLXE01000007.1"/>
</dbReference>
<comment type="caution">
    <text evidence="1">The sequence shown here is derived from an EMBL/GenBank/DDBJ whole genome shotgun (WGS) entry which is preliminary data.</text>
</comment>
<dbReference type="NCBIfam" id="TIGR01563">
    <property type="entry name" value="gp16_SPP1"/>
    <property type="match status" value="1"/>
</dbReference>
<reference evidence="1 2" key="1">
    <citation type="submission" date="2019-11" db="EMBL/GenBank/DDBJ databases">
        <title>Streptococcus uberis isolated from clinical mastitis cases on a southeastern Queensland dairy.</title>
        <authorList>
            <person name="Workentine M.L."/>
            <person name="Price R."/>
            <person name="Olchowy T."/>
        </authorList>
    </citation>
    <scope>NUCLEOTIDE SEQUENCE [LARGE SCALE GENOMIC DNA]</scope>
    <source>
        <strain evidence="1 2">OLC4459-A17</strain>
    </source>
</reference>
<dbReference type="Proteomes" id="UP000483839">
    <property type="component" value="Unassembled WGS sequence"/>
</dbReference>
<protein>
    <submittedName>
        <fullName evidence="1">Phage head closure protein</fullName>
    </submittedName>
</protein>
<dbReference type="Gene3D" id="2.40.10.270">
    <property type="entry name" value="Bacteriophage SPP1 head-tail adaptor protein"/>
    <property type="match status" value="1"/>
</dbReference>
<gene>
    <name evidence="1" type="ORF">GKS16_05980</name>
</gene>
<dbReference type="EMBL" id="WLXI01000043">
    <property type="protein sequence ID" value="MTD01814.1"/>
    <property type="molecule type" value="Genomic_DNA"/>
</dbReference>
<evidence type="ECO:0000313" key="1">
    <source>
        <dbReference type="EMBL" id="MTD01814.1"/>
    </source>
</evidence>
<dbReference type="InterPro" id="IPR008767">
    <property type="entry name" value="Phage_SPP1_head-tail_adaptor"/>
</dbReference>
<dbReference type="Pfam" id="PF05521">
    <property type="entry name" value="Phage_HCP"/>
    <property type="match status" value="1"/>
</dbReference>
<proteinExistence type="predicted"/>
<name>A0A6L6G8M5_STRUB</name>